<name>A0A255YWX5_9PROT</name>
<dbReference type="EMBL" id="NOXU01000030">
    <property type="protein sequence ID" value="OYQ33736.1"/>
    <property type="molecule type" value="Genomic_DNA"/>
</dbReference>
<sequence length="358" mass="37487">MTKIGINVSVTVPGWNNGQPVSAVYEFDTGGKGFWLNSVGVDMTNVKSLGAVETLYTSGYFYSGVAATATITFPNVTLPSGTPSPSIHANVGLVTEFLKYPQGSMFNPKDPQQVISRMTGKPVKSKPDSFPIFGQCFGDFGASLCPTTVSGGNTVVMLGALSQYLPPVPGLDTGFVVSVPQSEGDAGWLILGIGNHLRTLFGSANTLPMNPASPGSFPAWNTAPFGTPTMVNTFSEQAINATVAVTQPTCNDAPAQTVTHTLQNVGMCLDTGCPHVVMHGGTVLTVGNNQPINYGTGTLNIMTTTGDGIVTGSKDYSAMPTSDVGPAIPGYVNTGVQNFINFHVMYDITQSNLYLAHR</sequence>
<keyword evidence="2" id="KW-1185">Reference proteome</keyword>
<accession>A0A255YWX5</accession>
<gene>
    <name evidence="1" type="ORF">CHU95_15440</name>
</gene>
<evidence type="ECO:0000313" key="1">
    <source>
        <dbReference type="EMBL" id="OYQ33736.1"/>
    </source>
</evidence>
<protein>
    <submittedName>
        <fullName evidence="1">Uncharacterized protein</fullName>
    </submittedName>
</protein>
<proteinExistence type="predicted"/>
<organism evidence="1 2">
    <name type="scientific">Niveispirillum lacus</name>
    <dbReference type="NCBI Taxonomy" id="1981099"/>
    <lineage>
        <taxon>Bacteria</taxon>
        <taxon>Pseudomonadati</taxon>
        <taxon>Pseudomonadota</taxon>
        <taxon>Alphaproteobacteria</taxon>
        <taxon>Rhodospirillales</taxon>
        <taxon>Azospirillaceae</taxon>
        <taxon>Niveispirillum</taxon>
    </lineage>
</organism>
<reference evidence="1 2" key="1">
    <citation type="submission" date="2017-07" db="EMBL/GenBank/DDBJ databases">
        <title>Niveispirillum cyanobacteriorum sp. nov., isolated from cyanobacterial aggregates in a eutrophic lake.</title>
        <authorList>
            <person name="Cai H."/>
        </authorList>
    </citation>
    <scope>NUCLEOTIDE SEQUENCE [LARGE SCALE GENOMIC DNA]</scope>
    <source>
        <strain evidence="2">TH1-14</strain>
    </source>
</reference>
<evidence type="ECO:0000313" key="2">
    <source>
        <dbReference type="Proteomes" id="UP000216998"/>
    </source>
</evidence>
<comment type="caution">
    <text evidence="1">The sequence shown here is derived from an EMBL/GenBank/DDBJ whole genome shotgun (WGS) entry which is preliminary data.</text>
</comment>
<dbReference type="Proteomes" id="UP000216998">
    <property type="component" value="Unassembled WGS sequence"/>
</dbReference>
<dbReference type="AlphaFoldDB" id="A0A255YWX5"/>